<keyword evidence="1" id="KW-0175">Coiled coil</keyword>
<proteinExistence type="predicted"/>
<feature type="compositionally biased region" description="Low complexity" evidence="2">
    <location>
        <begin position="286"/>
        <end position="308"/>
    </location>
</feature>
<reference evidence="3 4" key="1">
    <citation type="submission" date="2021-12" db="EMBL/GenBank/DDBJ databases">
        <title>High titer production of polyol ester of fatty acids by Rhodotorula paludigena BS15 towards product separation-free biomass refinery.</title>
        <authorList>
            <person name="Mano J."/>
            <person name="Ono H."/>
            <person name="Tanaka T."/>
            <person name="Naito K."/>
            <person name="Sushida H."/>
            <person name="Ike M."/>
            <person name="Tokuyasu K."/>
            <person name="Kitaoka M."/>
        </authorList>
    </citation>
    <scope>NUCLEOTIDE SEQUENCE [LARGE SCALE GENOMIC DNA]</scope>
    <source>
        <strain evidence="3 4">BS15</strain>
    </source>
</reference>
<dbReference type="Proteomes" id="UP001342314">
    <property type="component" value="Unassembled WGS sequence"/>
</dbReference>
<evidence type="ECO:0000313" key="4">
    <source>
        <dbReference type="Proteomes" id="UP001342314"/>
    </source>
</evidence>
<dbReference type="Gene3D" id="3.30.40.10">
    <property type="entry name" value="Zinc/RING finger domain, C3HC4 (zinc finger)"/>
    <property type="match status" value="1"/>
</dbReference>
<name>A0AAV5G5T1_9BASI</name>
<feature type="coiled-coil region" evidence="1">
    <location>
        <begin position="189"/>
        <end position="223"/>
    </location>
</feature>
<organism evidence="3 4">
    <name type="scientific">Rhodotorula paludigena</name>
    <dbReference type="NCBI Taxonomy" id="86838"/>
    <lineage>
        <taxon>Eukaryota</taxon>
        <taxon>Fungi</taxon>
        <taxon>Dikarya</taxon>
        <taxon>Basidiomycota</taxon>
        <taxon>Pucciniomycotina</taxon>
        <taxon>Microbotryomycetes</taxon>
        <taxon>Sporidiobolales</taxon>
        <taxon>Sporidiobolaceae</taxon>
        <taxon>Rhodotorula</taxon>
    </lineage>
</organism>
<evidence type="ECO:0000256" key="2">
    <source>
        <dbReference type="SAM" id="MobiDB-lite"/>
    </source>
</evidence>
<accession>A0AAV5G5T1</accession>
<dbReference type="EMBL" id="BQKY01000002">
    <property type="protein sequence ID" value="GJN87755.1"/>
    <property type="molecule type" value="Genomic_DNA"/>
</dbReference>
<protein>
    <recommendedName>
        <fullName evidence="5">TRAF-type domain-containing protein</fullName>
    </recommendedName>
</protein>
<feature type="region of interest" description="Disordered" evidence="2">
    <location>
        <begin position="278"/>
        <end position="345"/>
    </location>
</feature>
<dbReference type="AlphaFoldDB" id="A0AAV5G5T1"/>
<evidence type="ECO:0008006" key="5">
    <source>
        <dbReference type="Google" id="ProtNLM"/>
    </source>
</evidence>
<sequence>MPAPAAERFVAPLPDDMRCSDCAQAAYPPIAVCLEADGPCVLCSTCWCKWRDGWCFRKLCPWCSAPKLAEPKESRLYHIKFESLKLRCEHNECDWIGTLKQLIAHERKCKFRLVQCYVCFHEYESHEAAAHTTVCDGRQVQCPRGGMNCCGTPRSGVYRFDREHEHENAGLEAHLLRAKQDLQLERARRDGLQELKEDALIRAQDAEEQLEVERGEAATERKRFRTETAELKSKIQIDDKRLKDEEALRRRCQSLASERASKIRDLEARIRQLEGGSAVKLEREASSAPSARQRSPSRSRPPQSAPTDRGGRSGGGDGGTSLLSRISRGSVPSQRSSRDYRHQPY</sequence>
<comment type="caution">
    <text evidence="3">The sequence shown here is derived from an EMBL/GenBank/DDBJ whole genome shotgun (WGS) entry which is preliminary data.</text>
</comment>
<gene>
    <name evidence="3" type="ORF">Rhopal_000710-T1</name>
</gene>
<evidence type="ECO:0000313" key="3">
    <source>
        <dbReference type="EMBL" id="GJN87755.1"/>
    </source>
</evidence>
<feature type="compositionally biased region" description="Basic and acidic residues" evidence="2">
    <location>
        <begin position="336"/>
        <end position="345"/>
    </location>
</feature>
<evidence type="ECO:0000256" key="1">
    <source>
        <dbReference type="SAM" id="Coils"/>
    </source>
</evidence>
<dbReference type="InterPro" id="IPR013083">
    <property type="entry name" value="Znf_RING/FYVE/PHD"/>
</dbReference>
<keyword evidence="4" id="KW-1185">Reference proteome</keyword>